<dbReference type="PANTHER" id="PTHR40254:SF1">
    <property type="entry name" value="BLR0577 PROTEIN"/>
    <property type="match status" value="1"/>
</dbReference>
<evidence type="ECO:0000313" key="3">
    <source>
        <dbReference type="Proteomes" id="UP001500449"/>
    </source>
</evidence>
<comment type="caution">
    <text evidence="2">The sequence shown here is derived from an EMBL/GenBank/DDBJ whole genome shotgun (WGS) entry which is preliminary data.</text>
</comment>
<proteinExistence type="predicted"/>
<dbReference type="EMBL" id="BAAAQK010000018">
    <property type="protein sequence ID" value="GAA1860113.1"/>
    <property type="molecule type" value="Genomic_DNA"/>
</dbReference>
<dbReference type="RefSeq" id="WP_344420501.1">
    <property type="nucleotide sequence ID" value="NZ_BAAAQK010000018.1"/>
</dbReference>
<organism evidence="2 3">
    <name type="scientific">Pseudonocardia ailaonensis</name>
    <dbReference type="NCBI Taxonomy" id="367279"/>
    <lineage>
        <taxon>Bacteria</taxon>
        <taxon>Bacillati</taxon>
        <taxon>Actinomycetota</taxon>
        <taxon>Actinomycetes</taxon>
        <taxon>Pseudonocardiales</taxon>
        <taxon>Pseudonocardiaceae</taxon>
        <taxon>Pseudonocardia</taxon>
    </lineage>
</organism>
<reference evidence="2 3" key="1">
    <citation type="journal article" date="2019" name="Int. J. Syst. Evol. Microbiol.">
        <title>The Global Catalogue of Microorganisms (GCM) 10K type strain sequencing project: providing services to taxonomists for standard genome sequencing and annotation.</title>
        <authorList>
            <consortium name="The Broad Institute Genomics Platform"/>
            <consortium name="The Broad Institute Genome Sequencing Center for Infectious Disease"/>
            <person name="Wu L."/>
            <person name="Ma J."/>
        </authorList>
    </citation>
    <scope>NUCLEOTIDE SEQUENCE [LARGE SCALE GENOMIC DNA]</scope>
    <source>
        <strain evidence="2 3">JCM 16009</strain>
    </source>
</reference>
<dbReference type="InterPro" id="IPR038732">
    <property type="entry name" value="HpyO/CreE_NAD-binding"/>
</dbReference>
<dbReference type="Pfam" id="PF13454">
    <property type="entry name" value="NAD_binding_9"/>
    <property type="match status" value="1"/>
</dbReference>
<gene>
    <name evidence="2" type="ORF">GCM10009836_45330</name>
</gene>
<name>A0ABN2NA79_9PSEU</name>
<accession>A0ABN2NA79</accession>
<sequence>MSGENTPIRIAVIGAGPKGTLVIERLTVNAPHLVGETPVEILAFDPHPPGGGRIWRTDQSPLLTTGMPAGTKTTFVDASVSGAHVNDGPSILEWAKLVTDGEIDLPEADDEVRADLAGLKAEKNPSRRAVGMYYAWAWQRVVDTAPPQVSVQYFPTTVTSVAGGPGEPQSVFVEGATEPIVVDAVVYAIGHTESEPDGDAAPLLAHAQQHGLHYLYPTLFIDQDFGAVAAGAEIAIRGMNLTFFDLMILFTEGRGGRFETSEGESLRYVPSGQEPHLLVGSRRGVPFHVKPNPKASPVTDFDGPRYISEAFLDELALSGDVVCFMRDLWPRILGDLQYSWYAELFALYPDRVTASWDEFSRRFDEVRADEKALVALVAECVPAESDRIDLDEHRGPLHGRSFETADDLQRFVIDYLNRDLANRAYATHGPHLAYARCQTTIFRLLLRYDVALNWDRDSRVLEYGGWWREFFNWTAGGPYGLRQRQLVALAEAGIVRFVGAGMAVGTDPAGRFTVTSDSTDAEYPATGLIEARIPRVSASDSRNGVLREMVETGVAVEVVGQRAGRRVNTGALYVDREFRLVGADQQPHYRRFASGPFADVLGGASARKGENSAALLFADQLARALLNSAVSADAGTHIDRPQASVVTSTEERVR</sequence>
<feature type="domain" description="FAD-dependent urate hydroxylase HpyO/Asp monooxygenase CreE-like FAD/NAD(P)-binding" evidence="1">
    <location>
        <begin position="11"/>
        <end position="191"/>
    </location>
</feature>
<keyword evidence="3" id="KW-1185">Reference proteome</keyword>
<protein>
    <submittedName>
        <fullName evidence="2">FAD/NAD(P)-binding protein</fullName>
    </submittedName>
</protein>
<dbReference type="InterPro" id="IPR052189">
    <property type="entry name" value="L-asp_N-monooxygenase_NS-form"/>
</dbReference>
<dbReference type="PANTHER" id="PTHR40254">
    <property type="entry name" value="BLR0577 PROTEIN"/>
    <property type="match status" value="1"/>
</dbReference>
<dbReference type="Proteomes" id="UP001500449">
    <property type="component" value="Unassembled WGS sequence"/>
</dbReference>
<evidence type="ECO:0000259" key="1">
    <source>
        <dbReference type="Pfam" id="PF13454"/>
    </source>
</evidence>
<evidence type="ECO:0000313" key="2">
    <source>
        <dbReference type="EMBL" id="GAA1860113.1"/>
    </source>
</evidence>